<evidence type="ECO:0000256" key="9">
    <source>
        <dbReference type="SAM" id="MobiDB-lite"/>
    </source>
</evidence>
<dbReference type="InterPro" id="IPR002364">
    <property type="entry name" value="Quin_OxRdtase/zeta-crystal_CS"/>
</dbReference>
<dbReference type="InterPro" id="IPR036736">
    <property type="entry name" value="ACP-like_sf"/>
</dbReference>
<dbReference type="InterPro" id="IPR013217">
    <property type="entry name" value="Methyltransf_12"/>
</dbReference>
<dbReference type="EMBL" id="MU856944">
    <property type="protein sequence ID" value="KAK4153322.1"/>
    <property type="molecule type" value="Genomic_DNA"/>
</dbReference>
<name>A0AAN6ZWD0_9PEZI</name>
<dbReference type="CDD" id="cd05195">
    <property type="entry name" value="enoyl_red"/>
    <property type="match status" value="1"/>
</dbReference>
<dbReference type="InterPro" id="IPR049551">
    <property type="entry name" value="PKS_DH_C"/>
</dbReference>
<keyword evidence="2" id="KW-0597">Phosphoprotein</keyword>
<dbReference type="Gene3D" id="3.40.50.720">
    <property type="entry name" value="NAD(P)-binding Rossmann-like Domain"/>
    <property type="match status" value="2"/>
</dbReference>
<dbReference type="InterPro" id="IPR016036">
    <property type="entry name" value="Malonyl_transacylase_ACP-bd"/>
</dbReference>
<dbReference type="Gene3D" id="3.90.180.10">
    <property type="entry name" value="Medium-chain alcohol dehydrogenases, catalytic domain"/>
    <property type="match status" value="1"/>
</dbReference>
<dbReference type="Pfam" id="PF23297">
    <property type="entry name" value="ACP_SdgA_C"/>
    <property type="match status" value="1"/>
</dbReference>
<dbReference type="Gene3D" id="3.30.70.3290">
    <property type="match status" value="1"/>
</dbReference>
<gene>
    <name evidence="13" type="ORF">C8A00DRAFT_33947</name>
</gene>
<feature type="domain" description="Carrier" evidence="10">
    <location>
        <begin position="2552"/>
        <end position="2629"/>
    </location>
</feature>
<keyword evidence="7" id="KW-0012">Acyltransferase</keyword>
<dbReference type="PROSITE" id="PS00012">
    <property type="entry name" value="PHOSPHOPANTETHEINE"/>
    <property type="match status" value="1"/>
</dbReference>
<comment type="caution">
    <text evidence="13">The sequence shown here is derived from an EMBL/GenBank/DDBJ whole genome shotgun (WGS) entry which is preliminary data.</text>
</comment>
<dbReference type="InterPro" id="IPR018201">
    <property type="entry name" value="Ketoacyl_synth_AS"/>
</dbReference>
<evidence type="ECO:0000256" key="1">
    <source>
        <dbReference type="ARBA" id="ARBA00022450"/>
    </source>
</evidence>
<feature type="domain" description="Ketosynthase family 3 (KS3)" evidence="11">
    <location>
        <begin position="17"/>
        <end position="445"/>
    </location>
</feature>
<dbReference type="InterPro" id="IPR011032">
    <property type="entry name" value="GroES-like_sf"/>
</dbReference>
<dbReference type="InterPro" id="IPR006162">
    <property type="entry name" value="Ppantetheine_attach_site"/>
</dbReference>
<sequence>MGSIPVPPSDLAAEGDAMPIAIVGIGCRLPGGASDPDKLWELLMERRSARRETPQDRFNIDAFNHPDADRNGTLNNRGGHFLDEDIAAFDAPFFSISPAEAISMDPMQRMLLEVVYEATENAGIPISSLAGSNTSCFVGCFTSDYDQLSKRDPELLPKYHSIGTGQSILANRVSFWLDMHGPSVTLDTACSSSLVAVHLACQSLRTGESSAAIVGATNAILSPDIQIGMTNLHFLSPDSTCYTFDSRANGYARGEGMAALVLKPLKDALRDGDTVRAVIRGTAVNSNGKTPGITMPSRDAQVSLIRAAYAQAGCDPAVTGYFEAHGTGTPAGDPIEASAIGEALGRHRKESGEDGKLFVGSIKTNIGHLEGASGLAGLIKAVRSLEEGVIAPNIWFEKGNPAIDFDGWRIRVPTEATPWPVAGLRRASINGFGYGGTNAHVIVDDTYHYLAERGLQGNHRTRPSLSGGPASGTLSPPQQDRPPLIFYLSAHEQEAVANQAKSFADYLARSDGDISEGPGLEDLAFTLCERRTKLEFATTVVASSRSELIESLKSAPDAVRRATSATPSIGFVFTGQGAQWWAMGRELMQYPVFAQTMAACEEAVRSCGASWSLLDELLKDQKSSRISQAEISQPICTALQLALIDLYASWDIVPTRVVGHSSGEIAAAYASGALPLASAMSVAYFRGLLSSNVKAMGFDGGMLAAGLSEADAAQEIEAMGDASGKIVVACVNSPRTVTLSGDRSAVAQMQTRLTAKNVFARKLQVDTAYHSHHMLALSEAYRLRMAGLEVVPWAKRNHQVTMFSSLTGRVVTAEDDLSADYWVDNMVSRVRFSDALTALCTEENNNNNNSTETVDMLVELGPHSVLAGPVKQTLDSLRSSSPDHEKGPPIQYLSALLRGKDAAISALTTAASLSTHGYPTNLHAANFPLHHPLPFKSSSLLKVVPNLPTYPWNRARTYWAESRLSRAYRFRHAARTDILGAPAHDWNPIEPRWRNFVRLAEQPWVGGHVVQGAVVYPAAGFCCMALQAAGQMYTLNKEGGGVVAEYRVRDLAISRALVVPQTEEGVEVVLSMRPAPTSSVGSSDRWSEFRVFSYVEADGWAEHCRGLVSVVEEEEEDGKALAMATTTTTTTTTTVDTEGWTAAGKTSIASDELYAALDAAGLTYGPEFQGIVDMAAGKGGQAVGTVQVTDTPSVMPKGFEFDRLIHPATMDAFLQMSIAALSDGDLKRLTQPYVPVLIEEITVSGQISAAVGHRFHVAAEAKPHGFREVRASVSAVGEGNGNGGVVRMRGIKCVAIASLATEDPSAASGPKKHCTTVVWEPDVDLLNRERLDGVLQASVPLGGPRRLRDFELLAYYFFDRVLNEVDETEVDGMQPHHRKFFRYMQHQRHLVRSHQHEQQTDEWEKLDDPAVASRIKHLIESLSEDADYEGRMFVRMGEALTSVLRQEVDALGLMMNDNLLYDYYTVGLGTMSTYPQVSRYITLLSHKYPDLDYLEIGAGTGGCTTPVLQALGGTDRREYARAKSYTYTDISTGFFEQAADKFSRWSDMVEFRKLDIEQDPDSQGYQDQRFDVIVAANVLHATYDIDKTIANVRKLLRPGGKLILLDMTHPLLSVALIFGNLSGWWNCTEPWREYGPLLDEGQWREVLQRHDFTDLQASSPDVLEPLEEGTRVIIASAVAPESSPPTTLLLSRTTLLVGSGTAARESDVVEATRSELVRAGVETEISTLQQLGGSQNTSLAGTAIISFVELDEPFLPNISPDDFAALKHVIQESAGLVWVTRGGTATAGTRPELSLFLGLARSLRAEREGTPCVTVDLAAAPQLPSHDAAALIIRVAQQSFNNNQDTTTLKKTDREFSETSGLLHIKRAIQDTRLNRFIATRTTPHQNNQPPQLQDLTLTPHPLKLPPQSIGTLDTLLFHPDPTFTTTPNPPPGYVDITLHAAGLNFRDILITLGDVVDTYLGNECSGIVSRVGADVTHLAVGDRVAAWCLGSFGTTVRNPAWAVQRIIPEEMGFAAAAALPLVGVTAYYGLLEVGRLKRGERVLVHAAAGGVGQMAVQIAKMVGAEVWVTVGSEGKRRLMVEEYKIPEERVFSSRDKGFADGVRKGTGGRGVDVVLNSLAGELLQETWRVVAPFGRFVEIGKRDIDRNARLEMAPFARNVTFTSVDVTVLFRQDPKLAGDIFAKVMELVAAGHVKEATPLLVQPFSKMQDSMALMQAGKHMGKIVLEPRAGDLVPVLPKVPDRLVLPADASYLLAGGLGGLGRSISRWMVRHGARNLIYVSRSGTSSSPEAAKLIDELHAAGVRTEILACDITDEDHLSQLLAGALQTMPPIRGVIQGAMVLKDQIFANMSFDTFVNTTRPKVQGSWALHRATLQQPLDFFVLMSSAASFVGNAGQANYAAGCAYQVALAAHRRNTLHLPATTIDIGKVTGVGFVAENAGTVSEQNLVKLGMLDIQEDELLAMLEMAMLDRRAEDISIPNGHIVTGVHSTNAADGAGEEELPFWGRDPVFSHMDFVRPHLRQGKGKDPNGQQQQQQQQPLPALLGEAKSLGEAEVGVLEALLRKLARSLLMRREDIDVKKPTGAYGVDSLVAVELRNWFSREARVEVPVFEILQASSLAALAKKVAGRSPLLKLLSTS</sequence>
<dbReference type="InterPro" id="IPR016035">
    <property type="entry name" value="Acyl_Trfase/lysoPLipase"/>
</dbReference>
<keyword evidence="14" id="KW-1185">Reference proteome</keyword>
<protein>
    <recommendedName>
        <fullName evidence="15">Polyketide synthase</fullName>
    </recommendedName>
</protein>
<dbReference type="InterPro" id="IPR056501">
    <property type="entry name" value="NAD-bd_HRPKS_sdrA"/>
</dbReference>
<dbReference type="GO" id="GO:0004315">
    <property type="term" value="F:3-oxoacyl-[acyl-carrier-protein] synthase activity"/>
    <property type="evidence" value="ECO:0007669"/>
    <property type="project" value="InterPro"/>
</dbReference>
<reference evidence="13" key="1">
    <citation type="journal article" date="2023" name="Mol. Phylogenet. Evol.">
        <title>Genome-scale phylogeny and comparative genomics of the fungal order Sordariales.</title>
        <authorList>
            <person name="Hensen N."/>
            <person name="Bonometti L."/>
            <person name="Westerberg I."/>
            <person name="Brannstrom I.O."/>
            <person name="Guillou S."/>
            <person name="Cros-Aarteil S."/>
            <person name="Calhoun S."/>
            <person name="Haridas S."/>
            <person name="Kuo A."/>
            <person name="Mondo S."/>
            <person name="Pangilinan J."/>
            <person name="Riley R."/>
            <person name="LaButti K."/>
            <person name="Andreopoulos B."/>
            <person name="Lipzen A."/>
            <person name="Chen C."/>
            <person name="Yan M."/>
            <person name="Daum C."/>
            <person name="Ng V."/>
            <person name="Clum A."/>
            <person name="Steindorff A."/>
            <person name="Ohm R.A."/>
            <person name="Martin F."/>
            <person name="Silar P."/>
            <person name="Natvig D.O."/>
            <person name="Lalanne C."/>
            <person name="Gautier V."/>
            <person name="Ament-Velasquez S.L."/>
            <person name="Kruys A."/>
            <person name="Hutchinson M.I."/>
            <person name="Powell A.J."/>
            <person name="Barry K."/>
            <person name="Miller A.N."/>
            <person name="Grigoriev I.V."/>
            <person name="Debuchy R."/>
            <person name="Gladieux P."/>
            <person name="Hiltunen Thoren M."/>
            <person name="Johannesson H."/>
        </authorList>
    </citation>
    <scope>NUCLEOTIDE SEQUENCE</scope>
    <source>
        <strain evidence="13">CBS 538.74</strain>
    </source>
</reference>
<dbReference type="SMART" id="SM00825">
    <property type="entry name" value="PKS_KS"/>
    <property type="match status" value="1"/>
</dbReference>
<dbReference type="SUPFAM" id="SSF52151">
    <property type="entry name" value="FabD/lysophospholipase-like"/>
    <property type="match status" value="1"/>
</dbReference>
<feature type="active site" description="Proton donor; for dehydratase activity" evidence="8">
    <location>
        <position position="1211"/>
    </location>
</feature>
<dbReference type="PANTHER" id="PTHR43775">
    <property type="entry name" value="FATTY ACID SYNTHASE"/>
    <property type="match status" value="1"/>
</dbReference>
<dbReference type="SMART" id="SM00823">
    <property type="entry name" value="PKS_PP"/>
    <property type="match status" value="1"/>
</dbReference>
<dbReference type="InterPro" id="IPR032821">
    <property type="entry name" value="PKS_assoc"/>
</dbReference>
<dbReference type="SMART" id="SM00826">
    <property type="entry name" value="PKS_DH"/>
    <property type="match status" value="1"/>
</dbReference>
<dbReference type="Pfam" id="PF08242">
    <property type="entry name" value="Methyltransf_12"/>
    <property type="match status" value="1"/>
</dbReference>
<dbReference type="InterPro" id="IPR029063">
    <property type="entry name" value="SAM-dependent_MTases_sf"/>
</dbReference>
<evidence type="ECO:0000256" key="2">
    <source>
        <dbReference type="ARBA" id="ARBA00022553"/>
    </source>
</evidence>
<evidence type="ECO:0000256" key="3">
    <source>
        <dbReference type="ARBA" id="ARBA00022679"/>
    </source>
</evidence>
<feature type="active site" description="Proton acceptor; for dehydratase activity" evidence="8">
    <location>
        <position position="1008"/>
    </location>
</feature>
<keyword evidence="4" id="KW-0521">NADP</keyword>
<organism evidence="13 14">
    <name type="scientific">Chaetomidium leptoderma</name>
    <dbReference type="NCBI Taxonomy" id="669021"/>
    <lineage>
        <taxon>Eukaryota</taxon>
        <taxon>Fungi</taxon>
        <taxon>Dikarya</taxon>
        <taxon>Ascomycota</taxon>
        <taxon>Pezizomycotina</taxon>
        <taxon>Sordariomycetes</taxon>
        <taxon>Sordariomycetidae</taxon>
        <taxon>Sordariales</taxon>
        <taxon>Chaetomiaceae</taxon>
        <taxon>Chaetomidium</taxon>
    </lineage>
</organism>
<evidence type="ECO:0000259" key="10">
    <source>
        <dbReference type="PROSITE" id="PS50075"/>
    </source>
</evidence>
<dbReference type="FunFam" id="3.40.47.10:FF:000019">
    <property type="entry name" value="Polyketide synthase type I"/>
    <property type="match status" value="1"/>
</dbReference>
<dbReference type="FunFam" id="3.40.50.720:FF:000209">
    <property type="entry name" value="Polyketide synthase Pks12"/>
    <property type="match status" value="1"/>
</dbReference>
<dbReference type="InterPro" id="IPR013154">
    <property type="entry name" value="ADH-like_N"/>
</dbReference>
<dbReference type="InterPro" id="IPR050091">
    <property type="entry name" value="PKS_NRPS_Biosynth_Enz"/>
</dbReference>
<dbReference type="Pfam" id="PF02801">
    <property type="entry name" value="Ketoacyl-synt_C"/>
    <property type="match status" value="1"/>
</dbReference>
<dbReference type="PROSITE" id="PS52004">
    <property type="entry name" value="KS3_2"/>
    <property type="match status" value="1"/>
</dbReference>
<dbReference type="SUPFAM" id="SSF53335">
    <property type="entry name" value="S-adenosyl-L-methionine-dependent methyltransferases"/>
    <property type="match status" value="1"/>
</dbReference>
<dbReference type="Pfam" id="PF08659">
    <property type="entry name" value="KR"/>
    <property type="match status" value="1"/>
</dbReference>
<dbReference type="InterPro" id="IPR014031">
    <property type="entry name" value="Ketoacyl_synth_C"/>
</dbReference>
<dbReference type="PROSITE" id="PS50075">
    <property type="entry name" value="CARRIER"/>
    <property type="match status" value="1"/>
</dbReference>
<dbReference type="Pfam" id="PF00698">
    <property type="entry name" value="Acyl_transf_1"/>
    <property type="match status" value="1"/>
</dbReference>
<proteinExistence type="predicted"/>
<dbReference type="GO" id="GO:0016491">
    <property type="term" value="F:oxidoreductase activity"/>
    <property type="evidence" value="ECO:0007669"/>
    <property type="project" value="UniProtKB-KW"/>
</dbReference>
<keyword evidence="3" id="KW-0808">Transferase</keyword>
<dbReference type="Gene3D" id="3.40.50.150">
    <property type="entry name" value="Vaccinia Virus protein VP39"/>
    <property type="match status" value="1"/>
</dbReference>
<dbReference type="InterPro" id="IPR036291">
    <property type="entry name" value="NAD(P)-bd_dom_sf"/>
</dbReference>
<dbReference type="Pfam" id="PF14765">
    <property type="entry name" value="PS-DH"/>
    <property type="match status" value="1"/>
</dbReference>
<evidence type="ECO:0000313" key="13">
    <source>
        <dbReference type="EMBL" id="KAK4153322.1"/>
    </source>
</evidence>
<dbReference type="InterPro" id="IPR014043">
    <property type="entry name" value="Acyl_transferase_dom"/>
</dbReference>
<reference evidence="13" key="2">
    <citation type="submission" date="2023-05" db="EMBL/GenBank/DDBJ databases">
        <authorList>
            <consortium name="Lawrence Berkeley National Laboratory"/>
            <person name="Steindorff A."/>
            <person name="Hensen N."/>
            <person name="Bonometti L."/>
            <person name="Westerberg I."/>
            <person name="Brannstrom I.O."/>
            <person name="Guillou S."/>
            <person name="Cros-Aarteil S."/>
            <person name="Calhoun S."/>
            <person name="Haridas S."/>
            <person name="Kuo A."/>
            <person name="Mondo S."/>
            <person name="Pangilinan J."/>
            <person name="Riley R."/>
            <person name="Labutti K."/>
            <person name="Andreopoulos B."/>
            <person name="Lipzen A."/>
            <person name="Chen C."/>
            <person name="Yanf M."/>
            <person name="Daum C."/>
            <person name="Ng V."/>
            <person name="Clum A."/>
            <person name="Ohm R."/>
            <person name="Martin F."/>
            <person name="Silar P."/>
            <person name="Natvig D."/>
            <person name="Lalanne C."/>
            <person name="Gautier V."/>
            <person name="Ament-Velasquez S.L."/>
            <person name="Kruys A."/>
            <person name="Hutchinson M.I."/>
            <person name="Powell A.J."/>
            <person name="Barry K."/>
            <person name="Miller A.N."/>
            <person name="Grigoriev I.V."/>
            <person name="Debuchy R."/>
            <person name="Gladieux P."/>
            <person name="Thoren M.H."/>
            <person name="Johannesson H."/>
        </authorList>
    </citation>
    <scope>NUCLEOTIDE SEQUENCE</scope>
    <source>
        <strain evidence="13">CBS 538.74</strain>
    </source>
</reference>
<dbReference type="GO" id="GO:0006633">
    <property type="term" value="P:fatty acid biosynthetic process"/>
    <property type="evidence" value="ECO:0007669"/>
    <property type="project" value="InterPro"/>
</dbReference>
<evidence type="ECO:0000259" key="12">
    <source>
        <dbReference type="PROSITE" id="PS52019"/>
    </source>
</evidence>
<dbReference type="Gene3D" id="1.10.1200.10">
    <property type="entry name" value="ACP-like"/>
    <property type="match status" value="1"/>
</dbReference>
<dbReference type="PROSITE" id="PS01162">
    <property type="entry name" value="QOR_ZETA_CRYSTAL"/>
    <property type="match status" value="1"/>
</dbReference>
<dbReference type="SMART" id="SM00827">
    <property type="entry name" value="PKS_AT"/>
    <property type="match status" value="1"/>
</dbReference>
<dbReference type="SMART" id="SM00829">
    <property type="entry name" value="PKS_ER"/>
    <property type="match status" value="1"/>
</dbReference>
<dbReference type="InterPro" id="IPR049900">
    <property type="entry name" value="PKS_mFAS_DH"/>
</dbReference>
<dbReference type="GO" id="GO:1901336">
    <property type="term" value="P:lactone biosynthetic process"/>
    <property type="evidence" value="ECO:0007669"/>
    <property type="project" value="UniProtKB-ARBA"/>
</dbReference>
<dbReference type="Pfam" id="PF16197">
    <property type="entry name" value="KAsynt_C_assoc"/>
    <property type="match status" value="1"/>
</dbReference>
<accession>A0AAN6ZWD0</accession>
<evidence type="ECO:0000256" key="5">
    <source>
        <dbReference type="ARBA" id="ARBA00023002"/>
    </source>
</evidence>
<keyword evidence="1" id="KW-0596">Phosphopantetheine</keyword>
<dbReference type="Proteomes" id="UP001302745">
    <property type="component" value="Unassembled WGS sequence"/>
</dbReference>
<dbReference type="InterPro" id="IPR009081">
    <property type="entry name" value="PP-bd_ACP"/>
</dbReference>
<dbReference type="InterPro" id="IPR020807">
    <property type="entry name" value="PKS_DH"/>
</dbReference>
<dbReference type="InterPro" id="IPR001227">
    <property type="entry name" value="Ac_transferase_dom_sf"/>
</dbReference>
<dbReference type="InterPro" id="IPR016039">
    <property type="entry name" value="Thiolase-like"/>
</dbReference>
<dbReference type="InterPro" id="IPR049552">
    <property type="entry name" value="PKS_DH_N"/>
</dbReference>
<dbReference type="InterPro" id="IPR020843">
    <property type="entry name" value="ER"/>
</dbReference>
<keyword evidence="5" id="KW-0560">Oxidoreductase</keyword>
<dbReference type="Gene3D" id="3.40.47.10">
    <property type="match status" value="1"/>
</dbReference>
<evidence type="ECO:0000259" key="11">
    <source>
        <dbReference type="PROSITE" id="PS52004"/>
    </source>
</evidence>
<dbReference type="InterPro" id="IPR013968">
    <property type="entry name" value="PKS_KR"/>
</dbReference>
<dbReference type="CDD" id="cd00833">
    <property type="entry name" value="PKS"/>
    <property type="match status" value="1"/>
</dbReference>
<dbReference type="SUPFAM" id="SSF53901">
    <property type="entry name" value="Thiolase-like"/>
    <property type="match status" value="1"/>
</dbReference>
<dbReference type="PANTHER" id="PTHR43775:SF29">
    <property type="entry name" value="ASPERFURANONE POLYKETIDE SYNTHASE AFOG-RELATED"/>
    <property type="match status" value="1"/>
</dbReference>
<evidence type="ECO:0000313" key="14">
    <source>
        <dbReference type="Proteomes" id="UP001302745"/>
    </source>
</evidence>
<dbReference type="Pfam" id="PF00109">
    <property type="entry name" value="ketoacyl-synt"/>
    <property type="match status" value="1"/>
</dbReference>
<keyword evidence="6" id="KW-0511">Multifunctional enzyme</keyword>
<dbReference type="GO" id="GO:0031177">
    <property type="term" value="F:phosphopantetheine binding"/>
    <property type="evidence" value="ECO:0007669"/>
    <property type="project" value="InterPro"/>
</dbReference>
<dbReference type="InterPro" id="IPR057326">
    <property type="entry name" value="KR_dom"/>
</dbReference>
<dbReference type="SUPFAM" id="SSF50129">
    <property type="entry name" value="GroES-like"/>
    <property type="match status" value="1"/>
</dbReference>
<dbReference type="SUPFAM" id="SSF51735">
    <property type="entry name" value="NAD(P)-binding Rossmann-fold domains"/>
    <property type="match status" value="2"/>
</dbReference>
<dbReference type="SMART" id="SM00822">
    <property type="entry name" value="PKS_KR"/>
    <property type="match status" value="1"/>
</dbReference>
<evidence type="ECO:0000256" key="6">
    <source>
        <dbReference type="ARBA" id="ARBA00023268"/>
    </source>
</evidence>
<dbReference type="SUPFAM" id="SSF55048">
    <property type="entry name" value="Probable ACP-binding domain of malonyl-CoA ACP transacylase"/>
    <property type="match status" value="1"/>
</dbReference>
<dbReference type="GO" id="GO:0030639">
    <property type="term" value="P:polyketide biosynthetic process"/>
    <property type="evidence" value="ECO:0007669"/>
    <property type="project" value="UniProtKB-ARBA"/>
</dbReference>
<dbReference type="CDD" id="cd02440">
    <property type="entry name" value="AdoMet_MTases"/>
    <property type="match status" value="1"/>
</dbReference>
<dbReference type="SUPFAM" id="SSF47336">
    <property type="entry name" value="ACP-like"/>
    <property type="match status" value="1"/>
</dbReference>
<dbReference type="InterPro" id="IPR014030">
    <property type="entry name" value="Ketoacyl_synth_N"/>
</dbReference>
<evidence type="ECO:0000256" key="4">
    <source>
        <dbReference type="ARBA" id="ARBA00022857"/>
    </source>
</evidence>
<feature type="region of interest" description="C-terminal hotdog fold" evidence="8">
    <location>
        <begin position="1145"/>
        <end position="1302"/>
    </location>
</feature>
<evidence type="ECO:0000256" key="8">
    <source>
        <dbReference type="PROSITE-ProRule" id="PRU01363"/>
    </source>
</evidence>
<dbReference type="Pfam" id="PF23114">
    <property type="entry name" value="NAD-bd_HRPKS_sdrA"/>
    <property type="match status" value="1"/>
</dbReference>
<dbReference type="PROSITE" id="PS00606">
    <property type="entry name" value="KS3_1"/>
    <property type="match status" value="1"/>
</dbReference>
<dbReference type="GO" id="GO:0008270">
    <property type="term" value="F:zinc ion binding"/>
    <property type="evidence" value="ECO:0007669"/>
    <property type="project" value="InterPro"/>
</dbReference>
<feature type="domain" description="PKS/mFAS DH" evidence="12">
    <location>
        <begin position="976"/>
        <end position="1302"/>
    </location>
</feature>
<feature type="region of interest" description="Disordered" evidence="9">
    <location>
        <begin position="458"/>
        <end position="477"/>
    </location>
</feature>
<dbReference type="Pfam" id="PF21089">
    <property type="entry name" value="PKS_DH_N"/>
    <property type="match status" value="1"/>
</dbReference>
<dbReference type="Pfam" id="PF08240">
    <property type="entry name" value="ADH_N"/>
    <property type="match status" value="1"/>
</dbReference>
<dbReference type="GO" id="GO:0004312">
    <property type="term" value="F:fatty acid synthase activity"/>
    <property type="evidence" value="ECO:0007669"/>
    <property type="project" value="TreeGrafter"/>
</dbReference>
<evidence type="ECO:0000256" key="7">
    <source>
        <dbReference type="ARBA" id="ARBA00023315"/>
    </source>
</evidence>
<evidence type="ECO:0008006" key="15">
    <source>
        <dbReference type="Google" id="ProtNLM"/>
    </source>
</evidence>
<dbReference type="InterPro" id="IPR020841">
    <property type="entry name" value="PKS_Beta-ketoAc_synthase_dom"/>
</dbReference>
<dbReference type="Gene3D" id="3.40.366.10">
    <property type="entry name" value="Malonyl-Coenzyme A Acyl Carrier Protein, domain 2"/>
    <property type="match status" value="1"/>
</dbReference>
<dbReference type="Gene3D" id="3.10.129.110">
    <property type="entry name" value="Polyketide synthase dehydratase"/>
    <property type="match status" value="1"/>
</dbReference>
<dbReference type="Pfam" id="PF13602">
    <property type="entry name" value="ADH_zinc_N_2"/>
    <property type="match status" value="1"/>
</dbReference>
<dbReference type="InterPro" id="IPR042104">
    <property type="entry name" value="PKS_dehydratase_sf"/>
</dbReference>
<dbReference type="InterPro" id="IPR020806">
    <property type="entry name" value="PKS_PP-bd"/>
</dbReference>
<dbReference type="PROSITE" id="PS52019">
    <property type="entry name" value="PKS_MFAS_DH"/>
    <property type="match status" value="1"/>
</dbReference>
<feature type="region of interest" description="N-terminal hotdog fold" evidence="8">
    <location>
        <begin position="976"/>
        <end position="1115"/>
    </location>
</feature>